<feature type="signal peptide" evidence="16">
    <location>
        <begin position="1"/>
        <end position="22"/>
    </location>
</feature>
<dbReference type="InterPro" id="IPR017938">
    <property type="entry name" value="Riboflavin_synthase-like_b-brl"/>
</dbReference>
<feature type="binding site" evidence="13">
    <location>
        <position position="726"/>
    </location>
    <ligand>
        <name>FAD</name>
        <dbReference type="ChEBI" id="CHEBI:57692"/>
    </ligand>
</feature>
<feature type="binding site" evidence="13">
    <location>
        <position position="709"/>
    </location>
    <ligand>
        <name>FAD</name>
        <dbReference type="ChEBI" id="CHEBI:57692"/>
    </ligand>
</feature>
<dbReference type="PANTHER" id="PTHR19370">
    <property type="entry name" value="NADH-CYTOCHROME B5 REDUCTASE"/>
    <property type="match status" value="1"/>
</dbReference>
<evidence type="ECO:0008006" key="24">
    <source>
        <dbReference type="Google" id="ProtNLM"/>
    </source>
</evidence>
<evidence type="ECO:0000256" key="4">
    <source>
        <dbReference type="ARBA" id="ARBA00022443"/>
    </source>
</evidence>
<evidence type="ECO:0000256" key="12">
    <source>
        <dbReference type="ARBA" id="ARBA00023136"/>
    </source>
</evidence>
<dbReference type="Gene3D" id="3.40.50.80">
    <property type="entry name" value="Nucleotide-binding domain of ferredoxin-NADP reductase (FNR) module"/>
    <property type="match status" value="1"/>
</dbReference>
<keyword evidence="16" id="KW-0732">Signal</keyword>
<dbReference type="SMART" id="SM00665">
    <property type="entry name" value="B561"/>
    <property type="match status" value="1"/>
</dbReference>
<evidence type="ECO:0000259" key="17">
    <source>
        <dbReference type="PROSITE" id="PS50002"/>
    </source>
</evidence>
<dbReference type="SUPFAM" id="SSF52343">
    <property type="entry name" value="Ferredoxin reductase-like, C-terminal NADP-linked domain"/>
    <property type="match status" value="1"/>
</dbReference>
<keyword evidence="7 15" id="KW-0812">Transmembrane</keyword>
<evidence type="ECO:0000256" key="13">
    <source>
        <dbReference type="PIRSR" id="PIRSR601834-1"/>
    </source>
</evidence>
<organism evidence="22 23">
    <name type="scientific">Spizellomyces punctatus (strain DAOM BR117)</name>
    <dbReference type="NCBI Taxonomy" id="645134"/>
    <lineage>
        <taxon>Eukaryota</taxon>
        <taxon>Fungi</taxon>
        <taxon>Fungi incertae sedis</taxon>
        <taxon>Chytridiomycota</taxon>
        <taxon>Chytridiomycota incertae sedis</taxon>
        <taxon>Chytridiomycetes</taxon>
        <taxon>Spizellomycetales</taxon>
        <taxon>Spizellomycetaceae</taxon>
        <taxon>Spizellomyces</taxon>
    </lineage>
</organism>
<dbReference type="CDD" id="cd08760">
    <property type="entry name" value="Cyt_b561_FRRS1_like"/>
    <property type="match status" value="1"/>
</dbReference>
<feature type="transmembrane region" description="Helical" evidence="15">
    <location>
        <begin position="93"/>
        <end position="115"/>
    </location>
</feature>
<evidence type="ECO:0000259" key="19">
    <source>
        <dbReference type="PROSITE" id="PS50836"/>
    </source>
</evidence>
<evidence type="ECO:0000256" key="9">
    <source>
        <dbReference type="ARBA" id="ARBA00022982"/>
    </source>
</evidence>
<dbReference type="InterPro" id="IPR001452">
    <property type="entry name" value="SH3_domain"/>
</dbReference>
<dbReference type="InParanoid" id="A0A0L0HQK5"/>
<proteinExistence type="inferred from homology"/>
<dbReference type="InterPro" id="IPR017927">
    <property type="entry name" value="FAD-bd_FR_type"/>
</dbReference>
<dbReference type="Proteomes" id="UP000053201">
    <property type="component" value="Unassembled WGS sequence"/>
</dbReference>
<evidence type="ECO:0000256" key="5">
    <source>
        <dbReference type="ARBA" id="ARBA00022448"/>
    </source>
</evidence>
<keyword evidence="4 14" id="KW-0728">SH3 domain</keyword>
<dbReference type="GO" id="GO:0016491">
    <property type="term" value="F:oxidoreductase activity"/>
    <property type="evidence" value="ECO:0007669"/>
    <property type="project" value="UniProtKB-KW"/>
</dbReference>
<dbReference type="SUPFAM" id="SSF55856">
    <property type="entry name" value="Cytochrome b5-like heme/steroid binding domain"/>
    <property type="match status" value="1"/>
</dbReference>
<feature type="binding site" evidence="13">
    <location>
        <position position="724"/>
    </location>
    <ligand>
        <name>FAD</name>
        <dbReference type="ChEBI" id="CHEBI:57692"/>
    </ligand>
</feature>
<dbReference type="EMBL" id="KQ257451">
    <property type="protein sequence ID" value="KND03392.1"/>
    <property type="molecule type" value="Genomic_DNA"/>
</dbReference>
<dbReference type="SUPFAM" id="SSF50044">
    <property type="entry name" value="SH3-domain"/>
    <property type="match status" value="1"/>
</dbReference>
<dbReference type="InterPro" id="IPR039261">
    <property type="entry name" value="FNR_nucleotide-bd"/>
</dbReference>
<feature type="binding site" evidence="13">
    <location>
        <position position="734"/>
    </location>
    <ligand>
        <name>FAD</name>
        <dbReference type="ChEBI" id="CHEBI:57692"/>
    </ligand>
</feature>
<comment type="cofactor">
    <cofactor evidence="1 13">
        <name>FAD</name>
        <dbReference type="ChEBI" id="CHEBI:57692"/>
    </cofactor>
</comment>
<dbReference type="OrthoDB" id="823504at2759"/>
<evidence type="ECO:0000256" key="7">
    <source>
        <dbReference type="ARBA" id="ARBA00022692"/>
    </source>
</evidence>
<dbReference type="InterPro" id="IPR036400">
    <property type="entry name" value="Cyt_B5-like_heme/steroid_sf"/>
</dbReference>
<protein>
    <recommendedName>
        <fullName evidence="24">Cytochrome b5 heme-binding domain-containing protein</fullName>
    </recommendedName>
</protein>
<evidence type="ECO:0000256" key="14">
    <source>
        <dbReference type="PROSITE-ProRule" id="PRU00192"/>
    </source>
</evidence>
<dbReference type="GeneID" id="27684581"/>
<dbReference type="PROSITE" id="PS50002">
    <property type="entry name" value="SH3"/>
    <property type="match status" value="1"/>
</dbReference>
<evidence type="ECO:0000256" key="15">
    <source>
        <dbReference type="SAM" id="Phobius"/>
    </source>
</evidence>
<evidence type="ECO:0000256" key="6">
    <source>
        <dbReference type="ARBA" id="ARBA00022630"/>
    </source>
</evidence>
<dbReference type="InterPro" id="IPR036028">
    <property type="entry name" value="SH3-like_dom_sf"/>
</dbReference>
<dbReference type="InterPro" id="IPR006593">
    <property type="entry name" value="Cyt_b561/ferric_Rdtase_TM"/>
</dbReference>
<evidence type="ECO:0000256" key="8">
    <source>
        <dbReference type="ARBA" id="ARBA00022827"/>
    </source>
</evidence>
<dbReference type="InterPro" id="IPR005018">
    <property type="entry name" value="DOMON_domain"/>
</dbReference>
<dbReference type="RefSeq" id="XP_016611431.1">
    <property type="nucleotide sequence ID" value="XM_016749209.1"/>
</dbReference>
<keyword evidence="12 15" id="KW-0472">Membrane</keyword>
<dbReference type="PROSITE" id="PS50836">
    <property type="entry name" value="DOMON"/>
    <property type="match status" value="1"/>
</dbReference>
<evidence type="ECO:0000313" key="23">
    <source>
        <dbReference type="Proteomes" id="UP000053201"/>
    </source>
</evidence>
<feature type="chain" id="PRO_5005540208" description="Cytochrome b5 heme-binding domain-containing protein" evidence="16">
    <location>
        <begin position="23"/>
        <end position="991"/>
    </location>
</feature>
<dbReference type="GO" id="GO:0016020">
    <property type="term" value="C:membrane"/>
    <property type="evidence" value="ECO:0007669"/>
    <property type="project" value="UniProtKB-SubCell"/>
</dbReference>
<feature type="binding site" evidence="13">
    <location>
        <position position="733"/>
    </location>
    <ligand>
        <name>FAD</name>
        <dbReference type="ChEBI" id="CHEBI:57692"/>
    </ligand>
</feature>
<feature type="domain" description="Cytochrome b561" evidence="20">
    <location>
        <begin position="215"/>
        <end position="409"/>
    </location>
</feature>
<feature type="domain" description="Cytochrome b5 heme-binding" evidence="18">
    <location>
        <begin position="474"/>
        <end position="510"/>
    </location>
</feature>
<feature type="binding site" evidence="13">
    <location>
        <position position="711"/>
    </location>
    <ligand>
        <name>FAD</name>
        <dbReference type="ChEBI" id="CHEBI:57692"/>
    </ligand>
</feature>
<dbReference type="Gene3D" id="2.40.30.10">
    <property type="entry name" value="Translation factors"/>
    <property type="match status" value="1"/>
</dbReference>
<dbReference type="STRING" id="645134.A0A0L0HQK5"/>
<feature type="domain" description="DOMON" evidence="19">
    <location>
        <begin position="64"/>
        <end position="190"/>
    </location>
</feature>
<feature type="transmembrane region" description="Helical" evidence="15">
    <location>
        <begin position="383"/>
        <end position="406"/>
    </location>
</feature>
<dbReference type="Gene3D" id="1.20.120.1770">
    <property type="match status" value="1"/>
</dbReference>
<comment type="subcellular location">
    <subcellularLocation>
        <location evidence="2">Membrane</location>
    </subcellularLocation>
</comment>
<dbReference type="Pfam" id="PF00173">
    <property type="entry name" value="Cyt-b5"/>
    <property type="match status" value="1"/>
</dbReference>
<feature type="domain" description="SH3" evidence="17">
    <location>
        <begin position="800"/>
        <end position="861"/>
    </location>
</feature>
<evidence type="ECO:0000259" key="20">
    <source>
        <dbReference type="PROSITE" id="PS50939"/>
    </source>
</evidence>
<dbReference type="SMART" id="SM00326">
    <property type="entry name" value="SH3"/>
    <property type="match status" value="1"/>
</dbReference>
<evidence type="ECO:0000259" key="21">
    <source>
        <dbReference type="PROSITE" id="PS51384"/>
    </source>
</evidence>
<keyword evidence="5" id="KW-0813">Transport</keyword>
<dbReference type="PROSITE" id="PS50939">
    <property type="entry name" value="CYTOCHROME_B561"/>
    <property type="match status" value="1"/>
</dbReference>
<evidence type="ECO:0000256" key="10">
    <source>
        <dbReference type="ARBA" id="ARBA00022989"/>
    </source>
</evidence>
<keyword evidence="11" id="KW-0560">Oxidoreductase</keyword>
<feature type="transmembrane region" description="Helical" evidence="15">
    <location>
        <begin position="279"/>
        <end position="304"/>
    </location>
</feature>
<keyword evidence="8 13" id="KW-0274">FAD</keyword>
<gene>
    <name evidence="22" type="ORF">SPPG_00880</name>
</gene>
<dbReference type="SUPFAM" id="SSF63380">
    <property type="entry name" value="Riboflavin synthase domain-like"/>
    <property type="match status" value="1"/>
</dbReference>
<dbReference type="VEuPathDB" id="FungiDB:SPPG_00880"/>
<feature type="transmembrane region" description="Helical" evidence="15">
    <location>
        <begin position="350"/>
        <end position="371"/>
    </location>
</feature>
<dbReference type="PROSITE" id="PS50255">
    <property type="entry name" value="CYTOCHROME_B5_2"/>
    <property type="match status" value="1"/>
</dbReference>
<feature type="domain" description="FAD-binding FR-type" evidence="21">
    <location>
        <begin position="645"/>
        <end position="759"/>
    </location>
</feature>
<dbReference type="Gene3D" id="2.30.30.40">
    <property type="entry name" value="SH3 Domains"/>
    <property type="match status" value="1"/>
</dbReference>
<dbReference type="Gene3D" id="3.10.120.10">
    <property type="entry name" value="Cytochrome b5-like heme/steroid binding domain"/>
    <property type="match status" value="1"/>
</dbReference>
<accession>A0A0L0HQK5</accession>
<name>A0A0L0HQK5_SPIPD</name>
<evidence type="ECO:0000256" key="3">
    <source>
        <dbReference type="ARBA" id="ARBA00006105"/>
    </source>
</evidence>
<keyword evidence="10 15" id="KW-1133">Transmembrane helix</keyword>
<dbReference type="PANTHER" id="PTHR19370:SF184">
    <property type="entry name" value="NADH-CYTOCHROME B5 REDUCTASE-LIKE"/>
    <property type="match status" value="1"/>
</dbReference>
<evidence type="ECO:0000256" key="16">
    <source>
        <dbReference type="SAM" id="SignalP"/>
    </source>
</evidence>
<evidence type="ECO:0000256" key="1">
    <source>
        <dbReference type="ARBA" id="ARBA00001974"/>
    </source>
</evidence>
<evidence type="ECO:0000256" key="11">
    <source>
        <dbReference type="ARBA" id="ARBA00023002"/>
    </source>
</evidence>
<feature type="binding site" evidence="13">
    <location>
        <position position="788"/>
    </location>
    <ligand>
        <name>FAD</name>
        <dbReference type="ChEBI" id="CHEBI:57692"/>
    </ligand>
</feature>
<dbReference type="Pfam" id="PF00018">
    <property type="entry name" value="SH3_1"/>
    <property type="match status" value="1"/>
</dbReference>
<comment type="similarity">
    <text evidence="3">Belongs to the flavoprotein pyridine nucleotide cytochrome reductase family.</text>
</comment>
<feature type="transmembrane region" description="Helical" evidence="15">
    <location>
        <begin position="247"/>
        <end position="267"/>
    </location>
</feature>
<dbReference type="AlphaFoldDB" id="A0A0L0HQK5"/>
<evidence type="ECO:0000256" key="2">
    <source>
        <dbReference type="ARBA" id="ARBA00004370"/>
    </source>
</evidence>
<evidence type="ECO:0000313" key="22">
    <source>
        <dbReference type="EMBL" id="KND03392.1"/>
    </source>
</evidence>
<keyword evidence="9" id="KW-0249">Electron transport</keyword>
<evidence type="ECO:0000259" key="18">
    <source>
        <dbReference type="PROSITE" id="PS50255"/>
    </source>
</evidence>
<keyword evidence="23" id="KW-1185">Reference proteome</keyword>
<keyword evidence="6 13" id="KW-0285">Flavoprotein</keyword>
<dbReference type="InterPro" id="IPR001834">
    <property type="entry name" value="CBR-like"/>
</dbReference>
<feature type="transmembrane region" description="Helical" evidence="15">
    <location>
        <begin position="310"/>
        <end position="329"/>
    </location>
</feature>
<dbReference type="eggNOG" id="KOG4293">
    <property type="taxonomic scope" value="Eukaryota"/>
</dbReference>
<dbReference type="PROSITE" id="PS51384">
    <property type="entry name" value="FAD_FR"/>
    <property type="match status" value="1"/>
</dbReference>
<sequence length="991" mass="110857">MMHTTARLVVITLLLPWTLVFAQVNGQQKPTGIGVEGQPQFSSQTLPDPSTYQHSVSLANVGSGNYSMAFALENGAKSVRFLMMLSGVQLNRAWMGIGFGSSMLSSGFIITHLLANGSVEMHEHTHRNQYAPPTSHEDPKNWVMEPLNGGYVNGIMFSEFRRPVDPPPPVEYPHVTLSFMSPQHMIWAYNPASKINTLGHYFTYHMPNDDNGNGLPHLPNQTHGALLVDYTRATVEPIPLNPYPPKVAHGSLMFIAWLVILPMGAFISRYLRFIPNWIYFHLTAQLLGVLIIITSFVVILATYINYNYPHAILGTTMIGLLCLQLLLGLGNRKMLRSVLPYSPRRQFIRIFHRTLGYTLLLAAIAQVALGLRILFPFEERRGLAFWIVYIIVAGLWILLFLGTELYRRLFLSVKDKTVPAPEVEQGNKFLEAGKPVPKGMTELAKVQDEKVYPDLLSYDWRSLDKAVSDGAILVVANGRYVYDASQWLRSHPGGQIILLAVAGTDISSDYFHEAGYDAAEFTPPRRIPLQRAERQDVTTLHESIPSTTPSNLAPDSLTSMSGTTEFMETSHYLTEEDWSKIVRARRTHVHTKVAIMRLSNLLVGELHPSHKRWQKALNQGSEPTLVNQDVGDGNDDAQNRLFDPEEYRRYALTSKTLVNPNTPGHPIFRLRFCLLYPYERRQGEPEIIYPGQAMEIQIRPHADRIPLSRYYSPVHGNMMALEVLVKMYPGDGVSGYLGKQRLGERQFKIRGPLGDPLVGPERPLGFGGTGADWVPEDMLFVSAGTGITPFLQLLQYLFLPTSVPLLANGDYTPAMSDEIALHEGDTIVVQHHYLDGWALGRNITTGEEGAFPLPKTHPRTSTKLTLLNAVHAPQDIIGTDLIDAVLLSYPRHLQVHHVISLREGSVENVSGFVYRGHVCEAVLAQAVSNESMGDEENERRSGRHAVVCGPPQFNSAMVDQLIYKFGYQSTDVTMLTSDSPYWYHHLETCNG</sequence>
<reference evidence="22 23" key="1">
    <citation type="submission" date="2009-08" db="EMBL/GenBank/DDBJ databases">
        <title>The Genome Sequence of Spizellomyces punctatus strain DAOM BR117.</title>
        <authorList>
            <consortium name="The Broad Institute Genome Sequencing Platform"/>
            <person name="Russ C."/>
            <person name="Cuomo C."/>
            <person name="Shea T."/>
            <person name="Young S.K."/>
            <person name="Zeng Q."/>
            <person name="Koehrsen M."/>
            <person name="Haas B."/>
            <person name="Borodovsky M."/>
            <person name="Guigo R."/>
            <person name="Alvarado L."/>
            <person name="Berlin A."/>
            <person name="Bochicchio J."/>
            <person name="Borenstein D."/>
            <person name="Chapman S."/>
            <person name="Chen Z."/>
            <person name="Engels R."/>
            <person name="Freedman E."/>
            <person name="Gellesch M."/>
            <person name="Goldberg J."/>
            <person name="Griggs A."/>
            <person name="Gujja S."/>
            <person name="Heiman D."/>
            <person name="Hepburn T."/>
            <person name="Howarth C."/>
            <person name="Jen D."/>
            <person name="Larson L."/>
            <person name="Lewis B."/>
            <person name="Mehta T."/>
            <person name="Park D."/>
            <person name="Pearson M."/>
            <person name="Roberts A."/>
            <person name="Saif S."/>
            <person name="Shenoy N."/>
            <person name="Sisk P."/>
            <person name="Stolte C."/>
            <person name="Sykes S."/>
            <person name="Thomson T."/>
            <person name="Walk T."/>
            <person name="White J."/>
            <person name="Yandava C."/>
            <person name="Burger G."/>
            <person name="Gray M.W."/>
            <person name="Holland P.W.H."/>
            <person name="King N."/>
            <person name="Lang F.B.F."/>
            <person name="Roger A.J."/>
            <person name="Ruiz-Trillo I."/>
            <person name="Lander E."/>
            <person name="Nusbaum C."/>
        </authorList>
    </citation>
    <scope>NUCLEOTIDE SEQUENCE [LARGE SCALE GENOMIC DNA]</scope>
    <source>
        <strain evidence="22 23">DAOM BR117</strain>
    </source>
</reference>
<dbReference type="InterPro" id="IPR001199">
    <property type="entry name" value="Cyt_B5-like_heme/steroid-bd"/>
</dbReference>